<feature type="region of interest" description="Disordered" evidence="1">
    <location>
        <begin position="1"/>
        <end position="23"/>
    </location>
</feature>
<evidence type="ECO:0000313" key="2">
    <source>
        <dbReference type="EMBL" id="GER31421.1"/>
    </source>
</evidence>
<proteinExistence type="predicted"/>
<protein>
    <submittedName>
        <fullName evidence="2">Metalloendopeptidase G1</fullName>
    </submittedName>
</protein>
<feature type="compositionally biased region" description="Basic residues" evidence="1">
    <location>
        <begin position="12"/>
        <end position="23"/>
    </location>
</feature>
<gene>
    <name evidence="2" type="ORF">STAS_07422</name>
</gene>
<feature type="compositionally biased region" description="Polar residues" evidence="1">
    <location>
        <begin position="1"/>
        <end position="11"/>
    </location>
</feature>
<reference evidence="3" key="1">
    <citation type="journal article" date="2019" name="Curr. Biol.">
        <title>Genome Sequence of Striga asiatica Provides Insight into the Evolution of Plant Parasitism.</title>
        <authorList>
            <person name="Yoshida S."/>
            <person name="Kim S."/>
            <person name="Wafula E.K."/>
            <person name="Tanskanen J."/>
            <person name="Kim Y.M."/>
            <person name="Honaas L."/>
            <person name="Yang Z."/>
            <person name="Spallek T."/>
            <person name="Conn C.E."/>
            <person name="Ichihashi Y."/>
            <person name="Cheong K."/>
            <person name="Cui S."/>
            <person name="Der J.P."/>
            <person name="Gundlach H."/>
            <person name="Jiao Y."/>
            <person name="Hori C."/>
            <person name="Ishida J.K."/>
            <person name="Kasahara H."/>
            <person name="Kiba T."/>
            <person name="Kim M.S."/>
            <person name="Koo N."/>
            <person name="Laohavisit A."/>
            <person name="Lee Y.H."/>
            <person name="Lumba S."/>
            <person name="McCourt P."/>
            <person name="Mortimer J.C."/>
            <person name="Mutuku J.M."/>
            <person name="Nomura T."/>
            <person name="Sasaki-Sekimoto Y."/>
            <person name="Seto Y."/>
            <person name="Wang Y."/>
            <person name="Wakatake T."/>
            <person name="Sakakibara H."/>
            <person name="Demura T."/>
            <person name="Yamaguchi S."/>
            <person name="Yoneyama K."/>
            <person name="Manabe R.I."/>
            <person name="Nelson D.C."/>
            <person name="Schulman A.H."/>
            <person name="Timko M.P."/>
            <person name="dePamphilis C.W."/>
            <person name="Choi D."/>
            <person name="Shirasu K."/>
        </authorList>
    </citation>
    <scope>NUCLEOTIDE SEQUENCE [LARGE SCALE GENOMIC DNA]</scope>
    <source>
        <strain evidence="3">cv. UVA1</strain>
    </source>
</reference>
<dbReference type="EMBL" id="BKCP01004483">
    <property type="protein sequence ID" value="GER31421.1"/>
    <property type="molecule type" value="Genomic_DNA"/>
</dbReference>
<organism evidence="2 3">
    <name type="scientific">Striga asiatica</name>
    <name type="common">Asiatic witchweed</name>
    <name type="synonym">Buchnera asiatica</name>
    <dbReference type="NCBI Taxonomy" id="4170"/>
    <lineage>
        <taxon>Eukaryota</taxon>
        <taxon>Viridiplantae</taxon>
        <taxon>Streptophyta</taxon>
        <taxon>Embryophyta</taxon>
        <taxon>Tracheophyta</taxon>
        <taxon>Spermatophyta</taxon>
        <taxon>Magnoliopsida</taxon>
        <taxon>eudicotyledons</taxon>
        <taxon>Gunneridae</taxon>
        <taxon>Pentapetalae</taxon>
        <taxon>asterids</taxon>
        <taxon>lamiids</taxon>
        <taxon>Lamiales</taxon>
        <taxon>Orobanchaceae</taxon>
        <taxon>Buchnereae</taxon>
        <taxon>Striga</taxon>
    </lineage>
</organism>
<dbReference type="Proteomes" id="UP000325081">
    <property type="component" value="Unassembled WGS sequence"/>
</dbReference>
<keyword evidence="3" id="KW-1185">Reference proteome</keyword>
<name>A0A5A7PFC9_STRAF</name>
<dbReference type="AlphaFoldDB" id="A0A5A7PFC9"/>
<evidence type="ECO:0000256" key="1">
    <source>
        <dbReference type="SAM" id="MobiDB-lite"/>
    </source>
</evidence>
<accession>A0A5A7PFC9</accession>
<evidence type="ECO:0000313" key="3">
    <source>
        <dbReference type="Proteomes" id="UP000325081"/>
    </source>
</evidence>
<sequence length="192" mass="22383">MDVHVSSQMNMHTRRRRGFTPRRSARLRNCRRRQVGNKMRLSGPNLLLSLHRFNRVFDHLCLHSLNFRRKKLPNFLPGIVPVLPAGNWVTSQSPFFTLLPKLVFCLQSLFDFTWPDFGPGLFGPEHNHCDVHSAEGGQVAAIFFEGHLPPLKGLQPAFPVRDELHKPSSFPVRRTLIHRRDVRKSLKLRRRW</sequence>
<comment type="caution">
    <text evidence="2">The sequence shown here is derived from an EMBL/GenBank/DDBJ whole genome shotgun (WGS) entry which is preliminary data.</text>
</comment>